<feature type="transmembrane region" description="Helical" evidence="2">
    <location>
        <begin position="53"/>
        <end position="76"/>
    </location>
</feature>
<dbReference type="OrthoDB" id="4256002at2"/>
<evidence type="ECO:0000313" key="3">
    <source>
        <dbReference type="EMBL" id="SDM68549.1"/>
    </source>
</evidence>
<proteinExistence type="predicted"/>
<gene>
    <name evidence="3" type="ORF">SAMN05216259_101177</name>
</gene>
<dbReference type="EMBL" id="FNIE01000001">
    <property type="protein sequence ID" value="SDM68549.1"/>
    <property type="molecule type" value="Genomic_DNA"/>
</dbReference>
<evidence type="ECO:0000313" key="4">
    <source>
        <dbReference type="Proteomes" id="UP000199341"/>
    </source>
</evidence>
<dbReference type="Pfam" id="PF20088">
    <property type="entry name" value="DUF6480"/>
    <property type="match status" value="1"/>
</dbReference>
<feature type="region of interest" description="Disordered" evidence="1">
    <location>
        <begin position="1"/>
        <end position="47"/>
    </location>
</feature>
<keyword evidence="2" id="KW-1133">Transmembrane helix</keyword>
<organism evidence="3 4">
    <name type="scientific">Actinacidiphila guanduensis</name>
    <dbReference type="NCBI Taxonomy" id="310781"/>
    <lineage>
        <taxon>Bacteria</taxon>
        <taxon>Bacillati</taxon>
        <taxon>Actinomycetota</taxon>
        <taxon>Actinomycetes</taxon>
        <taxon>Kitasatosporales</taxon>
        <taxon>Streptomycetaceae</taxon>
        <taxon>Actinacidiphila</taxon>
    </lineage>
</organism>
<evidence type="ECO:0000256" key="1">
    <source>
        <dbReference type="SAM" id="MobiDB-lite"/>
    </source>
</evidence>
<keyword evidence="4" id="KW-1185">Reference proteome</keyword>
<sequence length="80" mass="8138">MATTHPAANPHLADEGLSVPEDAVQRAGQTPPAESGVSDLGGPERGPLSRGWAAAPLTVILFFAALFAAGLLGYAIELMV</sequence>
<protein>
    <submittedName>
        <fullName evidence="3">Uncharacterized protein</fullName>
    </submittedName>
</protein>
<keyword evidence="2" id="KW-0472">Membrane</keyword>
<dbReference type="InterPro" id="IPR045512">
    <property type="entry name" value="DUF6480"/>
</dbReference>
<reference evidence="3 4" key="1">
    <citation type="submission" date="2016-10" db="EMBL/GenBank/DDBJ databases">
        <authorList>
            <person name="de Groot N.N."/>
        </authorList>
    </citation>
    <scope>NUCLEOTIDE SEQUENCE [LARGE SCALE GENOMIC DNA]</scope>
    <source>
        <strain evidence="3 4">CGMCC 4.2022</strain>
    </source>
</reference>
<name>A0A1G9V8Q5_9ACTN</name>
<dbReference type="RefSeq" id="WP_093782272.1">
    <property type="nucleotide sequence ID" value="NZ_FNIE01000001.1"/>
</dbReference>
<keyword evidence="2" id="KW-0812">Transmembrane</keyword>
<dbReference type="AlphaFoldDB" id="A0A1G9V8Q5"/>
<evidence type="ECO:0000256" key="2">
    <source>
        <dbReference type="SAM" id="Phobius"/>
    </source>
</evidence>
<accession>A0A1G9V8Q5</accession>
<dbReference type="Proteomes" id="UP000199341">
    <property type="component" value="Unassembled WGS sequence"/>
</dbReference>